<evidence type="ECO:0000256" key="2">
    <source>
        <dbReference type="SAM" id="SignalP"/>
    </source>
</evidence>
<protein>
    <submittedName>
        <fullName evidence="4">Secreted protein</fullName>
    </submittedName>
</protein>
<keyword evidence="2" id="KW-0732">Signal</keyword>
<dbReference type="WBParaSite" id="Hba_01096">
    <property type="protein sequence ID" value="Hba_01096"/>
    <property type="gene ID" value="Hba_01096"/>
</dbReference>
<evidence type="ECO:0000256" key="1">
    <source>
        <dbReference type="SAM" id="MobiDB-lite"/>
    </source>
</evidence>
<keyword evidence="3" id="KW-1185">Reference proteome</keyword>
<dbReference type="AlphaFoldDB" id="A0A1I7W8X7"/>
<accession>A0A1I7W8X7</accession>
<feature type="chain" id="PRO_5009310519" evidence="2">
    <location>
        <begin position="22"/>
        <end position="120"/>
    </location>
</feature>
<organism evidence="3 4">
    <name type="scientific">Heterorhabditis bacteriophora</name>
    <name type="common">Entomopathogenic nematode worm</name>
    <dbReference type="NCBI Taxonomy" id="37862"/>
    <lineage>
        <taxon>Eukaryota</taxon>
        <taxon>Metazoa</taxon>
        <taxon>Ecdysozoa</taxon>
        <taxon>Nematoda</taxon>
        <taxon>Chromadorea</taxon>
        <taxon>Rhabditida</taxon>
        <taxon>Rhabditina</taxon>
        <taxon>Rhabditomorpha</taxon>
        <taxon>Strongyloidea</taxon>
        <taxon>Heterorhabditidae</taxon>
        <taxon>Heterorhabditis</taxon>
    </lineage>
</organism>
<sequence>MPRYITITFYVLSIITTTCIAHSLKSKEYKASADYIQPISNVKEAYGKYITSKDKQLDSESHESTAVPCVPGKSEDSELRSVISLLEEGKARPTNDTTSFNETEVEDTMELRIFHPLCDN</sequence>
<reference evidence="4" key="1">
    <citation type="submission" date="2016-11" db="UniProtKB">
        <authorList>
            <consortium name="WormBaseParasite"/>
        </authorList>
    </citation>
    <scope>IDENTIFICATION</scope>
</reference>
<evidence type="ECO:0000313" key="4">
    <source>
        <dbReference type="WBParaSite" id="Hba_01096"/>
    </source>
</evidence>
<dbReference type="Proteomes" id="UP000095283">
    <property type="component" value="Unplaced"/>
</dbReference>
<name>A0A1I7W8X7_HETBA</name>
<feature type="region of interest" description="Disordered" evidence="1">
    <location>
        <begin position="54"/>
        <end position="75"/>
    </location>
</feature>
<evidence type="ECO:0000313" key="3">
    <source>
        <dbReference type="Proteomes" id="UP000095283"/>
    </source>
</evidence>
<feature type="signal peptide" evidence="2">
    <location>
        <begin position="1"/>
        <end position="21"/>
    </location>
</feature>
<feature type="compositionally biased region" description="Basic and acidic residues" evidence="1">
    <location>
        <begin position="54"/>
        <end position="63"/>
    </location>
</feature>
<proteinExistence type="predicted"/>